<gene>
    <name evidence="1" type="ORF">G2W53_003845</name>
</gene>
<sequence>MGLATQRIPFISSIEQLEAPTVLEGVKMVCEMSCTKVMVEGYRLQPYSWLLGNLGVQGIAIPIGNSYLHRGVPVSLRTHGRLLE</sequence>
<organism evidence="1 2">
    <name type="scientific">Senna tora</name>
    <dbReference type="NCBI Taxonomy" id="362788"/>
    <lineage>
        <taxon>Eukaryota</taxon>
        <taxon>Viridiplantae</taxon>
        <taxon>Streptophyta</taxon>
        <taxon>Embryophyta</taxon>
        <taxon>Tracheophyta</taxon>
        <taxon>Spermatophyta</taxon>
        <taxon>Magnoliopsida</taxon>
        <taxon>eudicotyledons</taxon>
        <taxon>Gunneridae</taxon>
        <taxon>Pentapetalae</taxon>
        <taxon>rosids</taxon>
        <taxon>fabids</taxon>
        <taxon>Fabales</taxon>
        <taxon>Fabaceae</taxon>
        <taxon>Caesalpinioideae</taxon>
        <taxon>Cassia clade</taxon>
        <taxon>Senna</taxon>
    </lineage>
</organism>
<evidence type="ECO:0000313" key="1">
    <source>
        <dbReference type="EMBL" id="KAF7841547.1"/>
    </source>
</evidence>
<dbReference type="AlphaFoldDB" id="A0A835CJM5"/>
<proteinExistence type="predicted"/>
<dbReference type="Proteomes" id="UP000634136">
    <property type="component" value="Unassembled WGS sequence"/>
</dbReference>
<keyword evidence="2" id="KW-1185">Reference proteome</keyword>
<dbReference type="EMBL" id="JAAIUW010000002">
    <property type="protein sequence ID" value="KAF7841547.1"/>
    <property type="molecule type" value="Genomic_DNA"/>
</dbReference>
<comment type="caution">
    <text evidence="1">The sequence shown here is derived from an EMBL/GenBank/DDBJ whole genome shotgun (WGS) entry which is preliminary data.</text>
</comment>
<reference evidence="1" key="1">
    <citation type="submission" date="2020-09" db="EMBL/GenBank/DDBJ databases">
        <title>Genome-Enabled Discovery of Anthraquinone Biosynthesis in Senna tora.</title>
        <authorList>
            <person name="Kang S.-H."/>
            <person name="Pandey R.P."/>
            <person name="Lee C.-M."/>
            <person name="Sim J.-S."/>
            <person name="Jeong J.-T."/>
            <person name="Choi B.-S."/>
            <person name="Jung M."/>
            <person name="Ginzburg D."/>
            <person name="Zhao K."/>
            <person name="Won S.Y."/>
            <person name="Oh T.-J."/>
            <person name="Yu Y."/>
            <person name="Kim N.-H."/>
            <person name="Lee O.R."/>
            <person name="Lee T.-H."/>
            <person name="Bashyal P."/>
            <person name="Kim T.-S."/>
            <person name="Lee W.-H."/>
            <person name="Kawkins C."/>
            <person name="Kim C.-K."/>
            <person name="Kim J.S."/>
            <person name="Ahn B.O."/>
            <person name="Rhee S.Y."/>
            <person name="Sohng J.K."/>
        </authorList>
    </citation>
    <scope>NUCLEOTIDE SEQUENCE</scope>
    <source>
        <tissue evidence="1">Leaf</tissue>
    </source>
</reference>
<name>A0A835CJM5_9FABA</name>
<accession>A0A835CJM5</accession>
<evidence type="ECO:0000313" key="2">
    <source>
        <dbReference type="Proteomes" id="UP000634136"/>
    </source>
</evidence>
<protein>
    <submittedName>
        <fullName evidence="1">Uncharacterized protein</fullName>
    </submittedName>
</protein>